<gene>
    <name evidence="1" type="ORF">ACFOW1_01455</name>
</gene>
<evidence type="ECO:0008006" key="3">
    <source>
        <dbReference type="Google" id="ProtNLM"/>
    </source>
</evidence>
<evidence type="ECO:0000313" key="2">
    <source>
        <dbReference type="Proteomes" id="UP001595906"/>
    </source>
</evidence>
<proteinExistence type="predicted"/>
<dbReference type="Proteomes" id="UP001595906">
    <property type="component" value="Unassembled WGS sequence"/>
</dbReference>
<name>A0ABV8PRP0_9BACT</name>
<keyword evidence="2" id="KW-1185">Reference proteome</keyword>
<organism evidence="1 2">
    <name type="scientific">Parasediminibacterium paludis</name>
    <dbReference type="NCBI Taxonomy" id="908966"/>
    <lineage>
        <taxon>Bacteria</taxon>
        <taxon>Pseudomonadati</taxon>
        <taxon>Bacteroidota</taxon>
        <taxon>Chitinophagia</taxon>
        <taxon>Chitinophagales</taxon>
        <taxon>Chitinophagaceae</taxon>
        <taxon>Parasediminibacterium</taxon>
    </lineage>
</organism>
<reference evidence="2" key="1">
    <citation type="journal article" date="2019" name="Int. J. Syst. Evol. Microbiol.">
        <title>The Global Catalogue of Microorganisms (GCM) 10K type strain sequencing project: providing services to taxonomists for standard genome sequencing and annotation.</title>
        <authorList>
            <consortium name="The Broad Institute Genomics Platform"/>
            <consortium name="The Broad Institute Genome Sequencing Center for Infectious Disease"/>
            <person name="Wu L."/>
            <person name="Ma J."/>
        </authorList>
    </citation>
    <scope>NUCLEOTIDE SEQUENCE [LARGE SCALE GENOMIC DNA]</scope>
    <source>
        <strain evidence="2">CECT 8010</strain>
    </source>
</reference>
<comment type="caution">
    <text evidence="1">The sequence shown here is derived from an EMBL/GenBank/DDBJ whole genome shotgun (WGS) entry which is preliminary data.</text>
</comment>
<protein>
    <recommendedName>
        <fullName evidence="3">SH3 domain-containing protein</fullName>
    </recommendedName>
</protein>
<evidence type="ECO:0000313" key="1">
    <source>
        <dbReference type="EMBL" id="MFC4230538.1"/>
    </source>
</evidence>
<dbReference type="EMBL" id="JBHSDC010000002">
    <property type="protein sequence ID" value="MFC4230538.1"/>
    <property type="molecule type" value="Genomic_DNA"/>
</dbReference>
<sequence>MKILLLSFVLLIATLMGFSQDIASFVGSYKSGNDGGLYVKICRTNIGDYFLEIASKKIYRTPIYCGFLFNDKGKVFCIINTVTASEFLSNSSYYSKKPNGFDGLRHGELKIELSLKGKNLVLDPWSGAGCRFCYSYTNVSKQNMPAATFEPKPDDIVGPTIVSIKKNGYFKSMPDDRYKTFNRYSIGEKAYVFDMCGNYLLVSIRNKKKIKKYGWINIADIKYENQ</sequence>
<accession>A0ABV8PRP0</accession>